<reference evidence="1" key="1">
    <citation type="journal article" date="2014" name="PLoS ONE">
        <title>Transcriptome-Based Identification of ABC Transporters in the Western Tarnished Plant Bug Lygus hesperus.</title>
        <authorList>
            <person name="Hull J.J."/>
            <person name="Chaney K."/>
            <person name="Geib S.M."/>
            <person name="Fabrick J.A."/>
            <person name="Brent C.S."/>
            <person name="Walsh D."/>
            <person name="Lavine L.C."/>
        </authorList>
    </citation>
    <scope>NUCLEOTIDE SEQUENCE</scope>
</reference>
<name>A0A0A9Y8E4_LYGHE</name>
<accession>A0A0A9Y8E4</accession>
<feature type="non-terminal residue" evidence="1">
    <location>
        <position position="1"/>
    </location>
</feature>
<proteinExistence type="predicted"/>
<reference evidence="1" key="2">
    <citation type="submission" date="2014-07" db="EMBL/GenBank/DDBJ databases">
        <authorList>
            <person name="Hull J."/>
        </authorList>
    </citation>
    <scope>NUCLEOTIDE SEQUENCE</scope>
</reference>
<gene>
    <name evidence="1" type="primary">zyg-11</name>
    <name evidence="1" type="ORF">CM83_39398</name>
</gene>
<evidence type="ECO:0000313" key="1">
    <source>
        <dbReference type="EMBL" id="JAG25810.1"/>
    </source>
</evidence>
<dbReference type="EMBL" id="GBHO01017794">
    <property type="protein sequence ID" value="JAG25810.1"/>
    <property type="molecule type" value="Transcribed_RNA"/>
</dbReference>
<organism evidence="1">
    <name type="scientific">Lygus hesperus</name>
    <name type="common">Western plant bug</name>
    <dbReference type="NCBI Taxonomy" id="30085"/>
    <lineage>
        <taxon>Eukaryota</taxon>
        <taxon>Metazoa</taxon>
        <taxon>Ecdysozoa</taxon>
        <taxon>Arthropoda</taxon>
        <taxon>Hexapoda</taxon>
        <taxon>Insecta</taxon>
        <taxon>Pterygota</taxon>
        <taxon>Neoptera</taxon>
        <taxon>Paraneoptera</taxon>
        <taxon>Hemiptera</taxon>
        <taxon>Heteroptera</taxon>
        <taxon>Panheteroptera</taxon>
        <taxon>Cimicomorpha</taxon>
        <taxon>Miridae</taxon>
        <taxon>Mirini</taxon>
        <taxon>Lygus</taxon>
    </lineage>
</organism>
<dbReference type="AlphaFoldDB" id="A0A0A9Y8E4"/>
<protein>
    <submittedName>
        <fullName evidence="1">Early embryogenesis protein zyg-11</fullName>
    </submittedName>
</protein>
<sequence length="477" mass="54448">AVSVIAELMEPSTYLEFCLSRLPIKKEIEENSTEVEMNRGVLQGIYKSLKRVSTPLETLAVLRKFASRSYSKPLFCSATGVSVRIPETIIVPILNEWVDCPVSLRRRILSLIYMIAPVEYSIKTFEKLFEAEKKMSLRLVLFLQIRDRFFVEPSDESFDTFMSIVQQLTEEDGNIILKLLDIHNVHDAYMSRYIELIWQLIDSKWANVLEHGKSKIVEKVDKKVMNMLSNSVCDILLAHELSSKLPKQSLSVYVYTYLLYSCSDEVQNHRLQAFMAALDPYVRTLWNKCERSSSGPVFVVRHLMSDIVCSLCNESLNTENHARAASVLSSMKKAMLERLELSDILRECVMLDAYSLYQNLKASGEESTCASALAELYNNYVEQFDTQFGYSLMRNLLSIPISKLVCETKLAHELLKNHTHPSCHILATKMLSDTLVEEYDVSLYKGIIEVLSTSCHPHVQVAAAQYFRSLVVTDVKL</sequence>